<evidence type="ECO:0000256" key="2">
    <source>
        <dbReference type="RuleBase" id="RU003894"/>
    </source>
</evidence>
<dbReference type="SUPFAM" id="SSF46785">
    <property type="entry name" value="Winged helix' DNA-binding domain"/>
    <property type="match status" value="1"/>
</dbReference>
<dbReference type="RefSeq" id="XP_034152553.1">
    <property type="nucleotide sequence ID" value="XM_034296662.1"/>
</dbReference>
<evidence type="ECO:0000313" key="5">
    <source>
        <dbReference type="Ensembl" id="ENSELUP00000095385.1"/>
    </source>
</evidence>
<keyword evidence="1 2" id="KW-0238">DNA-binding</keyword>
<keyword evidence="6" id="KW-1185">Reference proteome</keyword>
<sequence>MPEVTAVTVVTPTKTPKKRSKPKKTGPTVSDRILKVVSSSKDRSGLSFPALKKSLLADGYDVVKNNARIKLAVRRLVIKGDLLQPKGTGASGSFKINKNKTRAKKRNPIKKKDGAKRVKGPSPKKTAGSKKSPNKMKRKAKNTKKAAVPLTTAAVKKTPATAKKNKSQRKTKRRVSKPTRTEAAPKK</sequence>
<dbReference type="GO" id="GO:0003677">
    <property type="term" value="F:DNA binding"/>
    <property type="evidence" value="ECO:0007669"/>
    <property type="project" value="UniProtKB-KW"/>
</dbReference>
<dbReference type="GeneID" id="105014627"/>
<dbReference type="GO" id="GO:0030527">
    <property type="term" value="F:structural constituent of chromatin"/>
    <property type="evidence" value="ECO:0007669"/>
    <property type="project" value="InterPro"/>
</dbReference>
<dbReference type="InterPro" id="IPR005818">
    <property type="entry name" value="Histone_H1/H5_H15"/>
</dbReference>
<dbReference type="GeneTree" id="ENSGT00950000183089"/>
<dbReference type="PRINTS" id="PR00624">
    <property type="entry name" value="HISTONEH5"/>
</dbReference>
<feature type="compositionally biased region" description="Low complexity" evidence="3">
    <location>
        <begin position="145"/>
        <end position="162"/>
    </location>
</feature>
<evidence type="ECO:0000313" key="6">
    <source>
        <dbReference type="Proteomes" id="UP000265140"/>
    </source>
</evidence>
<feature type="compositionally biased region" description="Basic residues" evidence="3">
    <location>
        <begin position="132"/>
        <end position="144"/>
    </location>
</feature>
<reference evidence="5" key="2">
    <citation type="submission" date="2025-08" db="UniProtKB">
        <authorList>
            <consortium name="Ensembl"/>
        </authorList>
    </citation>
    <scope>IDENTIFICATION</scope>
</reference>
<feature type="region of interest" description="Disordered" evidence="3">
    <location>
        <begin position="1"/>
        <end position="30"/>
    </location>
</feature>
<dbReference type="GO" id="GO:0006334">
    <property type="term" value="P:nucleosome assembly"/>
    <property type="evidence" value="ECO:0007669"/>
    <property type="project" value="InterPro"/>
</dbReference>
<dbReference type="InterPro" id="IPR036390">
    <property type="entry name" value="WH_DNA-bd_sf"/>
</dbReference>
<keyword evidence="2" id="KW-0539">Nucleus</keyword>
<comment type="subcellular location">
    <subcellularLocation>
        <location evidence="2">Nucleus</location>
    </subcellularLocation>
</comment>
<dbReference type="Gene3D" id="1.10.10.10">
    <property type="entry name" value="Winged helix-like DNA-binding domain superfamily/Winged helix DNA-binding domain"/>
    <property type="match status" value="1"/>
</dbReference>
<feature type="compositionally biased region" description="Basic residues" evidence="3">
    <location>
        <begin position="15"/>
        <end position="24"/>
    </location>
</feature>
<feature type="compositionally biased region" description="Basic residues" evidence="3">
    <location>
        <begin position="163"/>
        <end position="177"/>
    </location>
</feature>
<dbReference type="Proteomes" id="UP000265140">
    <property type="component" value="Chromosome 13"/>
</dbReference>
<feature type="domain" description="H15" evidence="4">
    <location>
        <begin position="25"/>
        <end position="98"/>
    </location>
</feature>
<feature type="compositionally biased region" description="Low complexity" evidence="3">
    <location>
        <begin position="1"/>
        <end position="14"/>
    </location>
</feature>
<organism evidence="5 6">
    <name type="scientific">Esox lucius</name>
    <name type="common">Northern pike</name>
    <dbReference type="NCBI Taxonomy" id="8010"/>
    <lineage>
        <taxon>Eukaryota</taxon>
        <taxon>Metazoa</taxon>
        <taxon>Chordata</taxon>
        <taxon>Craniata</taxon>
        <taxon>Vertebrata</taxon>
        <taxon>Euteleostomi</taxon>
        <taxon>Actinopterygii</taxon>
        <taxon>Neopterygii</taxon>
        <taxon>Teleostei</taxon>
        <taxon>Protacanthopterygii</taxon>
        <taxon>Esociformes</taxon>
        <taxon>Esocidae</taxon>
        <taxon>Esox</taxon>
    </lineage>
</organism>
<reference evidence="5 6" key="1">
    <citation type="submission" date="2020-02" db="EMBL/GenBank/DDBJ databases">
        <title>Esox lucius (northern pike) genome, fEsoLuc1, primary haplotype.</title>
        <authorList>
            <person name="Myers G."/>
            <person name="Karagic N."/>
            <person name="Meyer A."/>
            <person name="Pippel M."/>
            <person name="Reichard M."/>
            <person name="Winkler S."/>
            <person name="Tracey A."/>
            <person name="Sims Y."/>
            <person name="Howe K."/>
            <person name="Rhie A."/>
            <person name="Formenti G."/>
            <person name="Durbin R."/>
            <person name="Fedrigo O."/>
            <person name="Jarvis E.D."/>
        </authorList>
    </citation>
    <scope>NUCLEOTIDE SEQUENCE [LARGE SCALE GENOMIC DNA]</scope>
</reference>
<dbReference type="AlphaFoldDB" id="A0AAY5L4C3"/>
<dbReference type="InterPro" id="IPR005819">
    <property type="entry name" value="H1/H5"/>
</dbReference>
<dbReference type="Ensembl" id="ENSELUT00000093501.1">
    <property type="protein sequence ID" value="ENSELUP00000095385.1"/>
    <property type="gene ID" value="ENSELUG00000039705.1"/>
</dbReference>
<dbReference type="PROSITE" id="PS51504">
    <property type="entry name" value="H15"/>
    <property type="match status" value="1"/>
</dbReference>
<dbReference type="GO" id="GO:0000786">
    <property type="term" value="C:nucleosome"/>
    <property type="evidence" value="ECO:0007669"/>
    <property type="project" value="InterPro"/>
</dbReference>
<feature type="compositionally biased region" description="Basic residues" evidence="3">
    <location>
        <begin position="97"/>
        <end position="109"/>
    </location>
</feature>
<keyword evidence="2" id="KW-0158">Chromosome</keyword>
<reference evidence="5" key="3">
    <citation type="submission" date="2025-09" db="UniProtKB">
        <authorList>
            <consortium name="Ensembl"/>
        </authorList>
    </citation>
    <scope>IDENTIFICATION</scope>
</reference>
<evidence type="ECO:0000259" key="4">
    <source>
        <dbReference type="PROSITE" id="PS51504"/>
    </source>
</evidence>
<dbReference type="InterPro" id="IPR036388">
    <property type="entry name" value="WH-like_DNA-bd_sf"/>
</dbReference>
<proteinExistence type="inferred from homology"/>
<accession>A0AAY5L4C3</accession>
<name>A0AAY5L4C3_ESOLU</name>
<protein>
    <recommendedName>
        <fullName evidence="4">H15 domain-containing protein</fullName>
    </recommendedName>
</protein>
<dbReference type="GO" id="GO:0005634">
    <property type="term" value="C:nucleus"/>
    <property type="evidence" value="ECO:0007669"/>
    <property type="project" value="UniProtKB-SubCell"/>
</dbReference>
<evidence type="ECO:0000256" key="1">
    <source>
        <dbReference type="ARBA" id="ARBA00023125"/>
    </source>
</evidence>
<comment type="similarity">
    <text evidence="2">Belongs to the histone H1/H5 family.</text>
</comment>
<dbReference type="SMART" id="SM00526">
    <property type="entry name" value="H15"/>
    <property type="match status" value="1"/>
</dbReference>
<feature type="region of interest" description="Disordered" evidence="3">
    <location>
        <begin position="80"/>
        <end position="187"/>
    </location>
</feature>
<dbReference type="CDD" id="cd00073">
    <property type="entry name" value="H15"/>
    <property type="match status" value="1"/>
</dbReference>
<dbReference type="Pfam" id="PF00538">
    <property type="entry name" value="Linker_histone"/>
    <property type="match status" value="1"/>
</dbReference>
<evidence type="ECO:0000256" key="3">
    <source>
        <dbReference type="SAM" id="MobiDB-lite"/>
    </source>
</evidence>